<accession>A0A3C1KJR8</accession>
<dbReference type="InterPro" id="IPR011009">
    <property type="entry name" value="Kinase-like_dom_sf"/>
</dbReference>
<evidence type="ECO:0000313" key="3">
    <source>
        <dbReference type="Proteomes" id="UP000259273"/>
    </source>
</evidence>
<dbReference type="InterPro" id="IPR041726">
    <property type="entry name" value="ACAD10_11_N"/>
</dbReference>
<reference evidence="2 3" key="1">
    <citation type="journal article" date="2018" name="Nat. Biotechnol.">
        <title>A standardized bacterial taxonomy based on genome phylogeny substantially revises the tree of life.</title>
        <authorList>
            <person name="Parks D.H."/>
            <person name="Chuvochina M."/>
            <person name="Waite D.W."/>
            <person name="Rinke C."/>
            <person name="Skarshewski A."/>
            <person name="Chaumeil P.A."/>
            <person name="Hugenholtz P."/>
        </authorList>
    </citation>
    <scope>NUCLEOTIDE SEQUENCE [LARGE SCALE GENOMIC DNA]</scope>
    <source>
        <strain evidence="2">UBA9158</strain>
    </source>
</reference>
<dbReference type="InterPro" id="IPR002575">
    <property type="entry name" value="Aminoglycoside_PTrfase"/>
</dbReference>
<dbReference type="InterPro" id="IPR051678">
    <property type="entry name" value="AGP_Transferase"/>
</dbReference>
<comment type="caution">
    <text evidence="2">The sequence shown here is derived from an EMBL/GenBank/DDBJ whole genome shotgun (WGS) entry which is preliminary data.</text>
</comment>
<dbReference type="STRING" id="1121937.GCA_000423125_00080"/>
<dbReference type="Proteomes" id="UP000259273">
    <property type="component" value="Unassembled WGS sequence"/>
</dbReference>
<dbReference type="Gene3D" id="3.90.1200.10">
    <property type="match status" value="1"/>
</dbReference>
<sequence length="339" mass="37521">MTEPTHDLPEGLLPWVASLGPGHISRLERHVARREAWVVDITRGDGSVLEGFLRLDREPAVARNVSLQREAAICRALTATDVPVPELLGWSDTHHAALFSRVPGSADLPGVDDPQRQRRIMEDFVGAIARLHCLDLDSLQLDETLGARPSTPAEAALGDLDAQLHAFAAFLKHYQDPLLGYGAGWLRRFAPRQIARVSLVQGDTGPVNFLFEDDRVSAVVDWEWGHWGDPMEDLGNICVREFWNPSGGLSGLFERYEQLSGIPYTRAAAQYYRIQQNVRGMIPIHAACSQPGLRESMAWYLSYRYVGDRSTCEALGDAMSVAVEAPPMPDTSTDRSVLL</sequence>
<dbReference type="EMBL" id="DMND01000067">
    <property type="protein sequence ID" value="HAN26932.1"/>
    <property type="molecule type" value="Genomic_DNA"/>
</dbReference>
<proteinExistence type="predicted"/>
<protein>
    <recommendedName>
        <fullName evidence="1">Aminoglycoside phosphotransferase domain-containing protein</fullName>
    </recommendedName>
</protein>
<name>A0A3C1KJR8_9GAMM</name>
<evidence type="ECO:0000259" key="1">
    <source>
        <dbReference type="Pfam" id="PF01636"/>
    </source>
</evidence>
<dbReference type="AlphaFoldDB" id="A0A3C1KJR8"/>
<feature type="non-terminal residue" evidence="2">
    <location>
        <position position="339"/>
    </location>
</feature>
<dbReference type="PANTHER" id="PTHR21310">
    <property type="entry name" value="AMINOGLYCOSIDE PHOSPHOTRANSFERASE-RELATED-RELATED"/>
    <property type="match status" value="1"/>
</dbReference>
<evidence type="ECO:0000313" key="2">
    <source>
        <dbReference type="EMBL" id="HAN26932.1"/>
    </source>
</evidence>
<dbReference type="SUPFAM" id="SSF56112">
    <property type="entry name" value="Protein kinase-like (PK-like)"/>
    <property type="match status" value="1"/>
</dbReference>
<feature type="domain" description="Aminoglycoside phosphotransferase" evidence="1">
    <location>
        <begin position="52"/>
        <end position="257"/>
    </location>
</feature>
<gene>
    <name evidence="2" type="ORF">DCP75_04280</name>
</gene>
<dbReference type="CDD" id="cd05154">
    <property type="entry name" value="ACAD10_11_N-like"/>
    <property type="match status" value="1"/>
</dbReference>
<organism evidence="2 3">
    <name type="scientific">Haliea salexigens</name>
    <dbReference type="NCBI Taxonomy" id="287487"/>
    <lineage>
        <taxon>Bacteria</taxon>
        <taxon>Pseudomonadati</taxon>
        <taxon>Pseudomonadota</taxon>
        <taxon>Gammaproteobacteria</taxon>
        <taxon>Cellvibrionales</taxon>
        <taxon>Halieaceae</taxon>
        <taxon>Haliea</taxon>
    </lineage>
</organism>
<dbReference type="Pfam" id="PF01636">
    <property type="entry name" value="APH"/>
    <property type="match status" value="1"/>
</dbReference>